<feature type="region of interest" description="Disordered" evidence="1">
    <location>
        <begin position="1"/>
        <end position="55"/>
    </location>
</feature>
<feature type="non-terminal residue" evidence="2">
    <location>
        <position position="55"/>
    </location>
</feature>
<dbReference type="EMBL" id="JAHRHJ020000006">
    <property type="protein sequence ID" value="KAH9311215.1"/>
    <property type="molecule type" value="Genomic_DNA"/>
</dbReference>
<keyword evidence="3" id="KW-1185">Reference proteome</keyword>
<name>A0AA38FW86_TAXCH</name>
<feature type="compositionally biased region" description="Polar residues" evidence="1">
    <location>
        <begin position="28"/>
        <end position="37"/>
    </location>
</feature>
<dbReference type="AlphaFoldDB" id="A0AA38FW86"/>
<feature type="non-terminal residue" evidence="2">
    <location>
        <position position="1"/>
    </location>
</feature>
<sequence>KSLASTSVGKRAKSRSAGSWVVDGELSPSGNDISTGSWIGEGDERYSSVDGGSTI</sequence>
<dbReference type="Proteomes" id="UP000824469">
    <property type="component" value="Unassembled WGS sequence"/>
</dbReference>
<protein>
    <submittedName>
        <fullName evidence="2">Uncharacterized protein</fullName>
    </submittedName>
</protein>
<reference evidence="2 3" key="1">
    <citation type="journal article" date="2021" name="Nat. Plants">
        <title>The Taxus genome provides insights into paclitaxel biosynthesis.</title>
        <authorList>
            <person name="Xiong X."/>
            <person name="Gou J."/>
            <person name="Liao Q."/>
            <person name="Li Y."/>
            <person name="Zhou Q."/>
            <person name="Bi G."/>
            <person name="Li C."/>
            <person name="Du R."/>
            <person name="Wang X."/>
            <person name="Sun T."/>
            <person name="Guo L."/>
            <person name="Liang H."/>
            <person name="Lu P."/>
            <person name="Wu Y."/>
            <person name="Zhang Z."/>
            <person name="Ro D.K."/>
            <person name="Shang Y."/>
            <person name="Huang S."/>
            <person name="Yan J."/>
        </authorList>
    </citation>
    <scope>NUCLEOTIDE SEQUENCE [LARGE SCALE GENOMIC DNA]</scope>
    <source>
        <strain evidence="2">Ta-2019</strain>
    </source>
</reference>
<evidence type="ECO:0000313" key="3">
    <source>
        <dbReference type="Proteomes" id="UP000824469"/>
    </source>
</evidence>
<organism evidence="2 3">
    <name type="scientific">Taxus chinensis</name>
    <name type="common">Chinese yew</name>
    <name type="synonym">Taxus wallichiana var. chinensis</name>
    <dbReference type="NCBI Taxonomy" id="29808"/>
    <lineage>
        <taxon>Eukaryota</taxon>
        <taxon>Viridiplantae</taxon>
        <taxon>Streptophyta</taxon>
        <taxon>Embryophyta</taxon>
        <taxon>Tracheophyta</taxon>
        <taxon>Spermatophyta</taxon>
        <taxon>Pinopsida</taxon>
        <taxon>Pinidae</taxon>
        <taxon>Conifers II</taxon>
        <taxon>Cupressales</taxon>
        <taxon>Taxaceae</taxon>
        <taxon>Taxus</taxon>
    </lineage>
</organism>
<comment type="caution">
    <text evidence="2">The sequence shown here is derived from an EMBL/GenBank/DDBJ whole genome shotgun (WGS) entry which is preliminary data.</text>
</comment>
<proteinExistence type="predicted"/>
<gene>
    <name evidence="2" type="ORF">KI387_026250</name>
</gene>
<evidence type="ECO:0000313" key="2">
    <source>
        <dbReference type="EMBL" id="KAH9311215.1"/>
    </source>
</evidence>
<evidence type="ECO:0000256" key="1">
    <source>
        <dbReference type="SAM" id="MobiDB-lite"/>
    </source>
</evidence>
<accession>A0AA38FW86</accession>